<proteinExistence type="predicted"/>
<dbReference type="PANTHER" id="PTHR47572">
    <property type="entry name" value="LIPOPROTEIN-RELATED"/>
    <property type="match status" value="1"/>
</dbReference>
<name>A0A1S2VD21_9BACT</name>
<feature type="domain" description="SMP-30/Gluconolactonase/LRE-like region" evidence="2">
    <location>
        <begin position="14"/>
        <end position="254"/>
    </location>
</feature>
<dbReference type="OrthoDB" id="241638at2"/>
<keyword evidence="1" id="KW-0378">Hydrolase</keyword>
<dbReference type="Pfam" id="PF08450">
    <property type="entry name" value="SGL"/>
    <property type="match status" value="1"/>
</dbReference>
<dbReference type="GO" id="GO:0016787">
    <property type="term" value="F:hydrolase activity"/>
    <property type="evidence" value="ECO:0007669"/>
    <property type="project" value="UniProtKB-KW"/>
</dbReference>
<dbReference type="PANTHER" id="PTHR47572:SF4">
    <property type="entry name" value="LACTONASE DRP35"/>
    <property type="match status" value="1"/>
</dbReference>
<dbReference type="InterPro" id="IPR013658">
    <property type="entry name" value="SGL"/>
</dbReference>
<dbReference type="InterPro" id="IPR051262">
    <property type="entry name" value="SMP-30/CGR1_Lactonase"/>
</dbReference>
<evidence type="ECO:0000313" key="3">
    <source>
        <dbReference type="EMBL" id="OIN56667.1"/>
    </source>
</evidence>
<evidence type="ECO:0000313" key="4">
    <source>
        <dbReference type="Proteomes" id="UP000181790"/>
    </source>
</evidence>
<comment type="caution">
    <text evidence="3">The sequence shown here is derived from an EMBL/GenBank/DDBJ whole genome shotgun (WGS) entry which is preliminary data.</text>
</comment>
<dbReference type="AlphaFoldDB" id="A0A1S2VD21"/>
<dbReference type="InterPro" id="IPR011042">
    <property type="entry name" value="6-blade_b-propeller_TolB-like"/>
</dbReference>
<dbReference type="Gene3D" id="2.120.10.30">
    <property type="entry name" value="TolB, C-terminal domain"/>
    <property type="match status" value="1"/>
</dbReference>
<evidence type="ECO:0000259" key="2">
    <source>
        <dbReference type="Pfam" id="PF08450"/>
    </source>
</evidence>
<reference evidence="3 4" key="1">
    <citation type="submission" date="2016-10" db="EMBL/GenBank/DDBJ databases">
        <title>Arsenicibacter rosenii gen. nov., sp. nov., an efficient arsenic-methylating bacterium isolated from an arsenic-contaminated paddy soil.</title>
        <authorList>
            <person name="Huang K."/>
        </authorList>
    </citation>
    <scope>NUCLEOTIDE SEQUENCE [LARGE SCALE GENOMIC DNA]</scope>
    <source>
        <strain evidence="3 4">SM-1</strain>
    </source>
</reference>
<keyword evidence="4" id="KW-1185">Reference proteome</keyword>
<dbReference type="EMBL" id="MORL01000020">
    <property type="protein sequence ID" value="OIN56667.1"/>
    <property type="molecule type" value="Genomic_DNA"/>
</dbReference>
<organism evidence="3 4">
    <name type="scientific">Arsenicibacter rosenii</name>
    <dbReference type="NCBI Taxonomy" id="1750698"/>
    <lineage>
        <taxon>Bacteria</taxon>
        <taxon>Pseudomonadati</taxon>
        <taxon>Bacteroidota</taxon>
        <taxon>Cytophagia</taxon>
        <taxon>Cytophagales</taxon>
        <taxon>Spirosomataceae</taxon>
        <taxon>Arsenicibacter</taxon>
    </lineage>
</organism>
<dbReference type="Proteomes" id="UP000181790">
    <property type="component" value="Unassembled WGS sequence"/>
</dbReference>
<dbReference type="SUPFAM" id="SSF63829">
    <property type="entry name" value="Calcium-dependent phosphotriesterase"/>
    <property type="match status" value="1"/>
</dbReference>
<evidence type="ECO:0000256" key="1">
    <source>
        <dbReference type="ARBA" id="ARBA00022801"/>
    </source>
</evidence>
<protein>
    <recommendedName>
        <fullName evidence="2">SMP-30/Gluconolactonase/LRE-like region domain-containing protein</fullName>
    </recommendedName>
</protein>
<gene>
    <name evidence="3" type="ORF">BLX24_23865</name>
</gene>
<sequence>MNMKTTILKTDLRFPEGPAFDDAGRLWCVEQEGERLFCRHVDGTSERIQVGGKPNGLTKGPDGWLYFCDSGKNAIRRLHPENRQVETVLEAIHGQPLNMPNDLIFDQYGNLLFSCPGPPDDDVHGYVGVLTTKGNTDIITEGLRYPNGLAMLPNGTSLLIAETHRKRIWCGHWDAVSLTWENIRVWAETGEKGFGPDGLTVGPDGNLYAAIYGGSRVQVFDQDGISVSEISIPGENPTNLTFSPDGYRLIVTEADKGQLLSIQLS</sequence>
<accession>A0A1S2VD21</accession>